<dbReference type="Proteomes" id="UP000507470">
    <property type="component" value="Unassembled WGS sequence"/>
</dbReference>
<keyword evidence="2" id="KW-1185">Reference proteome</keyword>
<name>A0A6J8ACC4_MYTCO</name>
<protein>
    <recommendedName>
        <fullName evidence="3">Endonuclease/exonuclease/phosphatase domain-containing protein</fullName>
    </recommendedName>
</protein>
<gene>
    <name evidence="1" type="ORF">MCOR_6495</name>
</gene>
<sequence length="259" mass="30637">MLDITNDHNIEQVVSEPTRENNILDLCFTNNPNLIKKVEVEPGINDHNLVKITINTKAKIHKKPPRKIYMYKRGNMEGIRSDLRSKLDKFKEDSNKKGVETSWTKFKHLVTESIENNIPSKHTTTRWNLPWTTTETKQMIRKKQRLYNKAQKSNDKQHWKDFKLYRKKVKEQLQSNHSQYVKDILTPEEPTKAHTDSCREQIYATTKTFWSYIKGMKMDSSNISMLNRNGNDIIHTEEKANILNQQYESAFSDIDFNQY</sequence>
<dbReference type="PANTHER" id="PTHR33395">
    <property type="entry name" value="TRANSCRIPTASE, PUTATIVE-RELATED-RELATED"/>
    <property type="match status" value="1"/>
</dbReference>
<reference evidence="1 2" key="1">
    <citation type="submission" date="2020-06" db="EMBL/GenBank/DDBJ databases">
        <authorList>
            <person name="Li R."/>
            <person name="Bekaert M."/>
        </authorList>
    </citation>
    <scope>NUCLEOTIDE SEQUENCE [LARGE SCALE GENOMIC DNA]</scope>
    <source>
        <strain evidence="2">wild</strain>
    </source>
</reference>
<dbReference type="AlphaFoldDB" id="A0A6J8ACC4"/>
<dbReference type="OrthoDB" id="6231910at2759"/>
<accession>A0A6J8ACC4</accession>
<evidence type="ECO:0000313" key="2">
    <source>
        <dbReference type="Proteomes" id="UP000507470"/>
    </source>
</evidence>
<proteinExistence type="predicted"/>
<organism evidence="1 2">
    <name type="scientific">Mytilus coruscus</name>
    <name type="common">Sea mussel</name>
    <dbReference type="NCBI Taxonomy" id="42192"/>
    <lineage>
        <taxon>Eukaryota</taxon>
        <taxon>Metazoa</taxon>
        <taxon>Spiralia</taxon>
        <taxon>Lophotrochozoa</taxon>
        <taxon>Mollusca</taxon>
        <taxon>Bivalvia</taxon>
        <taxon>Autobranchia</taxon>
        <taxon>Pteriomorphia</taxon>
        <taxon>Mytilida</taxon>
        <taxon>Mytiloidea</taxon>
        <taxon>Mytilidae</taxon>
        <taxon>Mytilinae</taxon>
        <taxon>Mytilus</taxon>
    </lineage>
</organism>
<evidence type="ECO:0000313" key="1">
    <source>
        <dbReference type="EMBL" id="CAC5366039.1"/>
    </source>
</evidence>
<evidence type="ECO:0008006" key="3">
    <source>
        <dbReference type="Google" id="ProtNLM"/>
    </source>
</evidence>
<dbReference type="EMBL" id="CACVKT020001211">
    <property type="protein sequence ID" value="CAC5366039.1"/>
    <property type="molecule type" value="Genomic_DNA"/>
</dbReference>
<dbReference type="PANTHER" id="PTHR33395:SF22">
    <property type="entry name" value="REVERSE TRANSCRIPTASE DOMAIN-CONTAINING PROTEIN"/>
    <property type="match status" value="1"/>
</dbReference>